<reference evidence="6" key="1">
    <citation type="submission" date="2019-03" db="EMBL/GenBank/DDBJ databases">
        <title>WGS assembly of Setaria viridis.</title>
        <authorList>
            <person name="Huang P."/>
            <person name="Jenkins J."/>
            <person name="Grimwood J."/>
            <person name="Barry K."/>
            <person name="Healey A."/>
            <person name="Mamidi S."/>
            <person name="Sreedasyam A."/>
            <person name="Shu S."/>
            <person name="Feldman M."/>
            <person name="Wu J."/>
            <person name="Yu Y."/>
            <person name="Chen C."/>
            <person name="Johnson J."/>
            <person name="Rokhsar D."/>
            <person name="Baxter I."/>
            <person name="Schmutz J."/>
            <person name="Brutnell T."/>
            <person name="Kellogg E."/>
        </authorList>
    </citation>
    <scope>NUCLEOTIDE SEQUENCE [LARGE SCALE GENOMIC DNA]</scope>
</reference>
<evidence type="ECO:0000256" key="3">
    <source>
        <dbReference type="SAM" id="MobiDB-lite"/>
    </source>
</evidence>
<comment type="subcellular location">
    <subcellularLocation>
        <location evidence="1">Membrane</location>
        <topology evidence="1">Single-pass membrane protein</topology>
    </subcellularLocation>
</comment>
<evidence type="ECO:0000259" key="5">
    <source>
        <dbReference type="Pfam" id="PF13947"/>
    </source>
</evidence>
<feature type="region of interest" description="Disordered" evidence="3">
    <location>
        <begin position="139"/>
        <end position="167"/>
    </location>
</feature>
<dbReference type="GO" id="GO:0016020">
    <property type="term" value="C:membrane"/>
    <property type="evidence" value="ECO:0007669"/>
    <property type="project" value="UniProtKB-SubCell"/>
</dbReference>
<evidence type="ECO:0000313" key="7">
    <source>
        <dbReference type="Proteomes" id="UP000298652"/>
    </source>
</evidence>
<feature type="chain" id="PRO_5020620495" description="Wall-associated receptor kinase galacturonan-binding domain-containing protein" evidence="4">
    <location>
        <begin position="26"/>
        <end position="167"/>
    </location>
</feature>
<gene>
    <name evidence="6" type="ORF">SEVIR_5G092301v2</name>
</gene>
<dbReference type="Pfam" id="PF13947">
    <property type="entry name" value="GUB_WAK_bind"/>
    <property type="match status" value="1"/>
</dbReference>
<dbReference type="GO" id="GO:0030247">
    <property type="term" value="F:polysaccharide binding"/>
    <property type="evidence" value="ECO:0007669"/>
    <property type="project" value="InterPro"/>
</dbReference>
<accession>A0A4U6UQW0</accession>
<evidence type="ECO:0000256" key="2">
    <source>
        <dbReference type="ARBA" id="ARBA00022729"/>
    </source>
</evidence>
<keyword evidence="7" id="KW-1185">Reference proteome</keyword>
<name>A0A4U6UQW0_SETVI</name>
<evidence type="ECO:0000313" key="6">
    <source>
        <dbReference type="EMBL" id="TKW13317.1"/>
    </source>
</evidence>
<proteinExistence type="predicted"/>
<dbReference type="InterPro" id="IPR025287">
    <property type="entry name" value="WAK_GUB"/>
</dbReference>
<dbReference type="EMBL" id="CM016556">
    <property type="protein sequence ID" value="TKW13317.1"/>
    <property type="molecule type" value="Genomic_DNA"/>
</dbReference>
<evidence type="ECO:0000256" key="1">
    <source>
        <dbReference type="ARBA" id="ARBA00004167"/>
    </source>
</evidence>
<evidence type="ECO:0000256" key="4">
    <source>
        <dbReference type="SAM" id="SignalP"/>
    </source>
</evidence>
<feature type="signal peptide" evidence="4">
    <location>
        <begin position="1"/>
        <end position="25"/>
    </location>
</feature>
<dbReference type="AlphaFoldDB" id="A0A4U6UQW0"/>
<dbReference type="Gramene" id="TKW13317">
    <property type="protein sequence ID" value="TKW13317"/>
    <property type="gene ID" value="SEVIR_5G092301v2"/>
</dbReference>
<organism evidence="6 7">
    <name type="scientific">Setaria viridis</name>
    <name type="common">Green bristlegrass</name>
    <name type="synonym">Setaria italica subsp. viridis</name>
    <dbReference type="NCBI Taxonomy" id="4556"/>
    <lineage>
        <taxon>Eukaryota</taxon>
        <taxon>Viridiplantae</taxon>
        <taxon>Streptophyta</taxon>
        <taxon>Embryophyta</taxon>
        <taxon>Tracheophyta</taxon>
        <taxon>Spermatophyta</taxon>
        <taxon>Magnoliopsida</taxon>
        <taxon>Liliopsida</taxon>
        <taxon>Poales</taxon>
        <taxon>Poaceae</taxon>
        <taxon>PACMAD clade</taxon>
        <taxon>Panicoideae</taxon>
        <taxon>Panicodae</taxon>
        <taxon>Paniceae</taxon>
        <taxon>Cenchrinae</taxon>
        <taxon>Setaria</taxon>
    </lineage>
</organism>
<protein>
    <recommendedName>
        <fullName evidence="5">Wall-associated receptor kinase galacturonan-binding domain-containing protein</fullName>
    </recommendedName>
</protein>
<sequence length="167" mass="18125">MRPTLLLVPLFAAFLLLQFHHRASAACEPATYVTLALRYPFWLGSINQTSSPCSHPSFEVWCSDGGRVASLKSSFIHVHAISYTNNSFIASHSRIAAGDNGVCLTDFNMSVSIPLSPFTISLHNRALCFLYKCNRTEPTGPSMSTPLRTAVLPSTHTSAGPPGTSRQ</sequence>
<dbReference type="PANTHER" id="PTHR33138">
    <property type="entry name" value="OS01G0690200 PROTEIN"/>
    <property type="match status" value="1"/>
</dbReference>
<keyword evidence="2 4" id="KW-0732">Signal</keyword>
<dbReference type="Proteomes" id="UP000298652">
    <property type="component" value="Chromosome 5"/>
</dbReference>
<feature type="domain" description="Wall-associated receptor kinase galacturonan-binding" evidence="5">
    <location>
        <begin position="36"/>
        <end position="88"/>
    </location>
</feature>
<dbReference type="PANTHER" id="PTHR33138:SF24">
    <property type="entry name" value="WALL-ASSOCIATED RECEPTOR KINASE GALACTURONAN-BINDING DOMAIN-CONTAINING PROTEIN"/>
    <property type="match status" value="1"/>
</dbReference>